<dbReference type="Pfam" id="PF00481">
    <property type="entry name" value="PP2C"/>
    <property type="match status" value="1"/>
</dbReference>
<evidence type="ECO:0000313" key="2">
    <source>
        <dbReference type="EMBL" id="KAF7428387.1"/>
    </source>
</evidence>
<dbReference type="InterPro" id="IPR001932">
    <property type="entry name" value="PPM-type_phosphatase-like_dom"/>
</dbReference>
<dbReference type="PROSITE" id="PS51746">
    <property type="entry name" value="PPM_2"/>
    <property type="match status" value="1"/>
</dbReference>
<dbReference type="SMART" id="SM00332">
    <property type="entry name" value="PP2Cc"/>
    <property type="match status" value="1"/>
</dbReference>
<dbReference type="CDD" id="cd00143">
    <property type="entry name" value="PP2Cc"/>
    <property type="match status" value="1"/>
</dbReference>
<dbReference type="Proteomes" id="UP000623687">
    <property type="component" value="Unassembled WGS sequence"/>
</dbReference>
<dbReference type="SUPFAM" id="SSF81606">
    <property type="entry name" value="PP2C-like"/>
    <property type="match status" value="1"/>
</dbReference>
<dbReference type="Gene3D" id="3.60.40.10">
    <property type="entry name" value="PPM-type phosphatase domain"/>
    <property type="match status" value="1"/>
</dbReference>
<dbReference type="PANTHER" id="PTHR13832">
    <property type="entry name" value="PROTEIN PHOSPHATASE 2C"/>
    <property type="match status" value="1"/>
</dbReference>
<dbReference type="GeneID" id="59377428"/>
<feature type="domain" description="PPM-type phosphatase" evidence="1">
    <location>
        <begin position="77"/>
        <end position="420"/>
    </location>
</feature>
<dbReference type="PANTHER" id="PTHR13832:SF792">
    <property type="entry name" value="GM14286P"/>
    <property type="match status" value="1"/>
</dbReference>
<sequence length="422" mass="46697">MSGLIHLPSASSSEHLQALAEVSEFALTDMGQPGQGPWPYRRMQEPRLTEELCRRSDARSVAAAHADILSFQPCRSDTSENQDRYVAEVWDLPGGSWVFCAVLDGHVNSHCVEYAQAELPLLVQAALRTVTLDTEGQRQSPPPETISRLLSDALMKLDDALTSEFLRLVPEGVLETPSSPTAQAVQNLDPTLALTSRCLGGATVIFSLLDPQKQNLWVTNLGDCQAVLGVKNSGVWSGTMISNIHNTHAPLEINRIRSEHPNEEECIKDGRVLGYLEPTRAVGDTWTKLPKQYTEHFFLHTNQDWISPRTLQRCASQMYSPPYISKTPEVHHHALTDHPSFLILCSDGLKELYGAIGSEPVDHWVTVVAQGIDSAEPQHLSLMLLRDAIGGDDVDRACQLLTVEMEDSWVDDTTLVIQRLRG</sequence>
<dbReference type="GO" id="GO:0004741">
    <property type="term" value="F:[pyruvate dehydrogenase (acetyl-transferring)]-phosphatase activity"/>
    <property type="evidence" value="ECO:0007669"/>
    <property type="project" value="TreeGrafter"/>
</dbReference>
<reference evidence="2" key="1">
    <citation type="submission" date="2019-07" db="EMBL/GenBank/DDBJ databases">
        <authorList>
            <person name="Palmer J.M."/>
        </authorList>
    </citation>
    <scope>NUCLEOTIDE SEQUENCE</scope>
    <source>
        <strain evidence="2">PC9</strain>
    </source>
</reference>
<dbReference type="GO" id="GO:0005739">
    <property type="term" value="C:mitochondrion"/>
    <property type="evidence" value="ECO:0007669"/>
    <property type="project" value="TreeGrafter"/>
</dbReference>
<dbReference type="InterPro" id="IPR015655">
    <property type="entry name" value="PP2C"/>
</dbReference>
<name>A0A8H7DRP9_PLEOS</name>
<evidence type="ECO:0000313" key="3">
    <source>
        <dbReference type="Proteomes" id="UP000623687"/>
    </source>
</evidence>
<accession>A0A8H7DRP9</accession>
<protein>
    <recommendedName>
        <fullName evidence="1">PPM-type phosphatase domain-containing protein</fullName>
    </recommendedName>
</protein>
<organism evidence="2 3">
    <name type="scientific">Pleurotus ostreatus</name>
    <name type="common">Oyster mushroom</name>
    <name type="synonym">White-rot fungus</name>
    <dbReference type="NCBI Taxonomy" id="5322"/>
    <lineage>
        <taxon>Eukaryota</taxon>
        <taxon>Fungi</taxon>
        <taxon>Dikarya</taxon>
        <taxon>Basidiomycota</taxon>
        <taxon>Agaricomycotina</taxon>
        <taxon>Agaricomycetes</taxon>
        <taxon>Agaricomycetidae</taxon>
        <taxon>Agaricales</taxon>
        <taxon>Pleurotineae</taxon>
        <taxon>Pleurotaceae</taxon>
        <taxon>Pleurotus</taxon>
    </lineage>
</organism>
<proteinExistence type="predicted"/>
<gene>
    <name evidence="2" type="ORF">PC9H_007610</name>
</gene>
<dbReference type="EMBL" id="JACETU010000005">
    <property type="protein sequence ID" value="KAF7428387.1"/>
    <property type="molecule type" value="Genomic_DNA"/>
</dbReference>
<keyword evidence="3" id="KW-1185">Reference proteome</keyword>
<dbReference type="RefSeq" id="XP_036630759.1">
    <property type="nucleotide sequence ID" value="XM_036777139.1"/>
</dbReference>
<dbReference type="InterPro" id="IPR036457">
    <property type="entry name" value="PPM-type-like_dom_sf"/>
</dbReference>
<comment type="caution">
    <text evidence="2">The sequence shown here is derived from an EMBL/GenBank/DDBJ whole genome shotgun (WGS) entry which is preliminary data.</text>
</comment>
<dbReference type="VEuPathDB" id="FungiDB:PC9H_007610"/>
<dbReference type="AlphaFoldDB" id="A0A8H7DRP9"/>
<evidence type="ECO:0000259" key="1">
    <source>
        <dbReference type="PROSITE" id="PS51746"/>
    </source>
</evidence>
<dbReference type="OrthoDB" id="420076at2759"/>